<dbReference type="Gene3D" id="3.30.530.20">
    <property type="match status" value="1"/>
</dbReference>
<feature type="domain" description="START" evidence="1">
    <location>
        <begin position="20"/>
        <end position="190"/>
    </location>
</feature>
<dbReference type="SUPFAM" id="SSF55961">
    <property type="entry name" value="Bet v1-like"/>
    <property type="match status" value="1"/>
</dbReference>
<evidence type="ECO:0000313" key="3">
    <source>
        <dbReference type="Proteomes" id="UP000009168"/>
    </source>
</evidence>
<dbReference type="AlphaFoldDB" id="Q22DN6"/>
<dbReference type="GO" id="GO:0008289">
    <property type="term" value="F:lipid binding"/>
    <property type="evidence" value="ECO:0007669"/>
    <property type="project" value="InterPro"/>
</dbReference>
<gene>
    <name evidence="2" type="ORF">TTHERM_00939060</name>
</gene>
<sequence length="208" mass="23982">MINNQYTQSVNDAVQQAIEIKALKDEWTLIKKGKYYSISCRKYKDCQNKLLKVEGTLPTSYFAACQFYFDNIDTAFPKNRTLCTGIDILEKVDNDTYVCVIKLAAMANSLPKEVLTVRHRKFISNNEILLVNGVLDEHQKLPRKQDVIRTEHAVYALYLTKLSATTTHFELYFLKDPSTSFPEQIFSKLSDVVLNSYEKDVETLMTKK</sequence>
<dbReference type="Pfam" id="PF01852">
    <property type="entry name" value="START"/>
    <property type="match status" value="1"/>
</dbReference>
<evidence type="ECO:0000313" key="2">
    <source>
        <dbReference type="EMBL" id="EAR83418.1"/>
    </source>
</evidence>
<dbReference type="CDD" id="cd00177">
    <property type="entry name" value="START"/>
    <property type="match status" value="1"/>
</dbReference>
<evidence type="ECO:0000259" key="1">
    <source>
        <dbReference type="Pfam" id="PF01852"/>
    </source>
</evidence>
<dbReference type="InterPro" id="IPR023393">
    <property type="entry name" value="START-like_dom_sf"/>
</dbReference>
<dbReference type="KEGG" id="tet:TTHERM_00939060"/>
<reference evidence="3" key="1">
    <citation type="journal article" date="2006" name="PLoS Biol.">
        <title>Macronuclear genome sequence of the ciliate Tetrahymena thermophila, a model eukaryote.</title>
        <authorList>
            <person name="Eisen J.A."/>
            <person name="Coyne R.S."/>
            <person name="Wu M."/>
            <person name="Wu D."/>
            <person name="Thiagarajan M."/>
            <person name="Wortman J.R."/>
            <person name="Badger J.H."/>
            <person name="Ren Q."/>
            <person name="Amedeo P."/>
            <person name="Jones K.M."/>
            <person name="Tallon L.J."/>
            <person name="Delcher A.L."/>
            <person name="Salzberg S.L."/>
            <person name="Silva J.C."/>
            <person name="Haas B.J."/>
            <person name="Majoros W.H."/>
            <person name="Farzad M."/>
            <person name="Carlton J.M."/>
            <person name="Smith R.K. Jr."/>
            <person name="Garg J."/>
            <person name="Pearlman R.E."/>
            <person name="Karrer K.M."/>
            <person name="Sun L."/>
            <person name="Manning G."/>
            <person name="Elde N.C."/>
            <person name="Turkewitz A.P."/>
            <person name="Asai D.J."/>
            <person name="Wilkes D.E."/>
            <person name="Wang Y."/>
            <person name="Cai H."/>
            <person name="Collins K."/>
            <person name="Stewart B.A."/>
            <person name="Lee S.R."/>
            <person name="Wilamowska K."/>
            <person name="Weinberg Z."/>
            <person name="Ruzzo W.L."/>
            <person name="Wloga D."/>
            <person name="Gaertig J."/>
            <person name="Frankel J."/>
            <person name="Tsao C.-C."/>
            <person name="Gorovsky M.A."/>
            <person name="Keeling P.J."/>
            <person name="Waller R.F."/>
            <person name="Patron N.J."/>
            <person name="Cherry J.M."/>
            <person name="Stover N.A."/>
            <person name="Krieger C.J."/>
            <person name="del Toro C."/>
            <person name="Ryder H.F."/>
            <person name="Williamson S.C."/>
            <person name="Barbeau R.A."/>
            <person name="Hamilton E.P."/>
            <person name="Orias E."/>
        </authorList>
    </citation>
    <scope>NUCLEOTIDE SEQUENCE [LARGE SCALE GENOMIC DNA]</scope>
    <source>
        <strain evidence="3">SB210</strain>
    </source>
</reference>
<dbReference type="RefSeq" id="XP_001031081.1">
    <property type="nucleotide sequence ID" value="XM_001031081.1"/>
</dbReference>
<dbReference type="InParanoid" id="Q22DN6"/>
<dbReference type="Proteomes" id="UP000009168">
    <property type="component" value="Unassembled WGS sequence"/>
</dbReference>
<organism evidence="2 3">
    <name type="scientific">Tetrahymena thermophila (strain SB210)</name>
    <dbReference type="NCBI Taxonomy" id="312017"/>
    <lineage>
        <taxon>Eukaryota</taxon>
        <taxon>Sar</taxon>
        <taxon>Alveolata</taxon>
        <taxon>Ciliophora</taxon>
        <taxon>Intramacronucleata</taxon>
        <taxon>Oligohymenophorea</taxon>
        <taxon>Hymenostomatida</taxon>
        <taxon>Tetrahymenina</taxon>
        <taxon>Tetrahymenidae</taxon>
        <taxon>Tetrahymena</taxon>
    </lineage>
</organism>
<dbReference type="HOGENOM" id="CLU_086530_0_0_1"/>
<proteinExistence type="predicted"/>
<name>Q22DN6_TETTS</name>
<accession>Q22DN6</accession>
<protein>
    <submittedName>
        <fullName evidence="2">START domain protein</fullName>
    </submittedName>
</protein>
<dbReference type="InterPro" id="IPR002913">
    <property type="entry name" value="START_lipid-bd_dom"/>
</dbReference>
<dbReference type="EMBL" id="GG662503">
    <property type="protein sequence ID" value="EAR83418.1"/>
    <property type="molecule type" value="Genomic_DNA"/>
</dbReference>
<dbReference type="GeneID" id="7834583"/>
<keyword evidence="3" id="KW-1185">Reference proteome</keyword>